<dbReference type="Proteomes" id="UP000008225">
    <property type="component" value="Unplaced"/>
</dbReference>
<accession>A0A8I3WNV6</accession>
<reference evidence="3" key="2">
    <citation type="submission" date="2025-08" db="UniProtKB">
        <authorList>
            <consortium name="Ensembl"/>
        </authorList>
    </citation>
    <scope>IDENTIFICATION</scope>
</reference>
<dbReference type="SUPFAM" id="SSF56219">
    <property type="entry name" value="DNase I-like"/>
    <property type="match status" value="1"/>
</dbReference>
<evidence type="ECO:0000313" key="3">
    <source>
        <dbReference type="Ensembl" id="ENSCJAP00000086516.1"/>
    </source>
</evidence>
<dbReference type="CDD" id="cd01650">
    <property type="entry name" value="RT_nLTR_like"/>
    <property type="match status" value="1"/>
</dbReference>
<dbReference type="PROSITE" id="PS50878">
    <property type="entry name" value="RT_POL"/>
    <property type="match status" value="1"/>
</dbReference>
<dbReference type="AlphaFoldDB" id="A0A8I3WNV6"/>
<feature type="domain" description="Reverse transcriptase" evidence="2">
    <location>
        <begin position="498"/>
        <end position="763"/>
    </location>
</feature>
<organism evidence="3 4">
    <name type="scientific">Callithrix jacchus</name>
    <name type="common">White-tufted-ear marmoset</name>
    <name type="synonym">Simia Jacchus</name>
    <dbReference type="NCBI Taxonomy" id="9483"/>
    <lineage>
        <taxon>Eukaryota</taxon>
        <taxon>Metazoa</taxon>
        <taxon>Chordata</taxon>
        <taxon>Craniata</taxon>
        <taxon>Vertebrata</taxon>
        <taxon>Euteleostomi</taxon>
        <taxon>Mammalia</taxon>
        <taxon>Eutheria</taxon>
        <taxon>Euarchontoglires</taxon>
        <taxon>Primates</taxon>
        <taxon>Haplorrhini</taxon>
        <taxon>Platyrrhini</taxon>
        <taxon>Cebidae</taxon>
        <taxon>Callitrichinae</taxon>
        <taxon>Callithrix</taxon>
        <taxon>Callithrix</taxon>
    </lineage>
</organism>
<evidence type="ECO:0000259" key="2">
    <source>
        <dbReference type="PROSITE" id="PS50878"/>
    </source>
</evidence>
<dbReference type="EC" id="2.7.7.49" evidence="1"/>
<dbReference type="GO" id="GO:0003964">
    <property type="term" value="F:RNA-directed DNA polymerase activity"/>
    <property type="evidence" value="ECO:0007669"/>
    <property type="project" value="UniProtKB-EC"/>
</dbReference>
<dbReference type="Pfam" id="PF00078">
    <property type="entry name" value="RVT_1"/>
    <property type="match status" value="1"/>
</dbReference>
<dbReference type="Pfam" id="PF03372">
    <property type="entry name" value="Exo_endo_phos"/>
    <property type="match status" value="1"/>
</dbReference>
<dbReference type="SUPFAM" id="SSF56672">
    <property type="entry name" value="DNA/RNA polymerases"/>
    <property type="match status" value="1"/>
</dbReference>
<evidence type="ECO:0000256" key="1">
    <source>
        <dbReference type="ARBA" id="ARBA00012493"/>
    </source>
</evidence>
<dbReference type="Gene3D" id="3.60.10.10">
    <property type="entry name" value="Endonuclease/exonuclease/phosphatase"/>
    <property type="match status" value="1"/>
</dbReference>
<dbReference type="GeneTree" id="ENSGT01150000287003"/>
<dbReference type="InterPro" id="IPR000477">
    <property type="entry name" value="RT_dom"/>
</dbReference>
<reference evidence="3" key="3">
    <citation type="submission" date="2025-09" db="UniProtKB">
        <authorList>
            <consortium name="Ensembl"/>
        </authorList>
    </citation>
    <scope>IDENTIFICATION</scope>
</reference>
<keyword evidence="4" id="KW-1185">Reference proteome</keyword>
<proteinExistence type="predicted"/>
<dbReference type="InterPro" id="IPR036691">
    <property type="entry name" value="Endo/exonu/phosph_ase_sf"/>
</dbReference>
<evidence type="ECO:0000313" key="4">
    <source>
        <dbReference type="Proteomes" id="UP000008225"/>
    </source>
</evidence>
<protein>
    <recommendedName>
        <fullName evidence="1">RNA-directed DNA polymerase</fullName>
        <ecNumber evidence="1">2.7.7.49</ecNumber>
    </recommendedName>
</protein>
<dbReference type="OMA" id="SEPYARI"/>
<dbReference type="Ensembl" id="ENSCJAT00000146083.1">
    <property type="protein sequence ID" value="ENSCJAP00000086516.1"/>
    <property type="gene ID" value="ENSCJAG00000070030.1"/>
</dbReference>
<dbReference type="CDD" id="cd09076">
    <property type="entry name" value="L1-EN"/>
    <property type="match status" value="1"/>
</dbReference>
<reference evidence="3" key="1">
    <citation type="submission" date="2009-03" db="EMBL/GenBank/DDBJ databases">
        <authorList>
            <person name="Warren W."/>
            <person name="Ye L."/>
            <person name="Minx P."/>
            <person name="Worley K."/>
            <person name="Gibbs R."/>
            <person name="Wilson R.K."/>
        </authorList>
    </citation>
    <scope>NUCLEOTIDE SEQUENCE [LARGE SCALE GENOMIC DNA]</scope>
</reference>
<dbReference type="InterPro" id="IPR043502">
    <property type="entry name" value="DNA/RNA_pol_sf"/>
</dbReference>
<dbReference type="InterPro" id="IPR005135">
    <property type="entry name" value="Endo/exonuclease/phosphatase"/>
</dbReference>
<name>A0A8I3WNV6_CALJA</name>
<sequence>MAVSNSHITILTLNVNGLNAPIERHRLANWIKIQNPSVCCIQETHLTCKDTQRLKIKGWRKIYQANGKQKKAGVAILISDKIDFKATKIKRDKEGHYIMVKGSIQQEELTILNIYGPNTGAPRYIRQVLKDLQKDLDSHTIIVGDFNTPLSILDRSTRQKINKDIQGLNSDLEQANLVDIYRTLHPKSTEYTFFSAPHHTYSKIDHIIESKALLNKCKTTEIITNSLSDHSAIKLELRIQKPTQNRTASWKLNNWLLNVDWVNNEMKAEIKNFFETNENEDTTCQNLWDTFKAVSRGKYIAISAHMRRMERSKIDTLSSKLKELEEQDQKNSKPSRRQEITKIRAELKEIETRKTLQKINKSKSWFFEKINKIDRPLARLIKKKRENNQIDAIKNDKGEITTDSTEIQTIIREYYKQLYAHKLVILEEMDKFLDSCVLPSLNQEEAETMNRPITRSEVEAAIKSLPHKKSPGPDGFTAEFYQTHKEELVPFLLKLFQTIQKEGILPKSFYETNIILIPKPGRDPTRKENFRPISMMNIDAKIFNKILASRLQEQIKKRIHHDQVGFIPGMQGWFNIRKSINVIHHINRTKNKNHMIISIDAEKAFDKIQQPFMLKTLNKLGIDGTYLKVIKAIYDKPTANIILNGQKLEAFPLKSGTRQECPLSPLLFNIVLEVLARAIRQEKEIKGIQIGKEEAKLSLFADDMIVYLEDPIATVIKTAWYWYQNRDIDQWNKTEAPEATQHTYNYTIFDKPDKNKQWGKDSMFNKWCWENWLAMCRKQKLDPFLTPYTKINSRWIKDLNIRPGTIKP</sequence>
<dbReference type="PANTHER" id="PTHR19446">
    <property type="entry name" value="REVERSE TRANSCRIPTASES"/>
    <property type="match status" value="1"/>
</dbReference>